<evidence type="ECO:0000313" key="2">
    <source>
        <dbReference type="Proteomes" id="UP001597045"/>
    </source>
</evidence>
<dbReference type="Proteomes" id="UP001597045">
    <property type="component" value="Unassembled WGS sequence"/>
</dbReference>
<organism evidence="1 2">
    <name type="scientific">Kibdelosporangium lantanae</name>
    <dbReference type="NCBI Taxonomy" id="1497396"/>
    <lineage>
        <taxon>Bacteria</taxon>
        <taxon>Bacillati</taxon>
        <taxon>Actinomycetota</taxon>
        <taxon>Actinomycetes</taxon>
        <taxon>Pseudonocardiales</taxon>
        <taxon>Pseudonocardiaceae</taxon>
        <taxon>Kibdelosporangium</taxon>
    </lineage>
</organism>
<keyword evidence="2" id="KW-1185">Reference proteome</keyword>
<protein>
    <submittedName>
        <fullName evidence="1">Uncharacterized protein</fullName>
    </submittedName>
</protein>
<evidence type="ECO:0000313" key="1">
    <source>
        <dbReference type="EMBL" id="MFD1047527.1"/>
    </source>
</evidence>
<dbReference type="EMBL" id="JBHTIS010001118">
    <property type="protein sequence ID" value="MFD1047527.1"/>
    <property type="molecule type" value="Genomic_DNA"/>
</dbReference>
<accession>A0ABW3MC40</accession>
<sequence>MKAPHRRSAGASITSRDPFEQWSQAVEIRREWLGYALSTAPADRAATEQAITALYSLVHRPPPEFVWVDSPVAALPLVAAT</sequence>
<gene>
    <name evidence="1" type="ORF">ACFQ1S_19265</name>
</gene>
<name>A0ABW3MC40_9PSEU</name>
<feature type="non-terminal residue" evidence="1">
    <location>
        <position position="81"/>
    </location>
</feature>
<proteinExistence type="predicted"/>
<reference evidence="2" key="1">
    <citation type="journal article" date="2019" name="Int. J. Syst. Evol. Microbiol.">
        <title>The Global Catalogue of Microorganisms (GCM) 10K type strain sequencing project: providing services to taxonomists for standard genome sequencing and annotation.</title>
        <authorList>
            <consortium name="The Broad Institute Genomics Platform"/>
            <consortium name="The Broad Institute Genome Sequencing Center for Infectious Disease"/>
            <person name="Wu L."/>
            <person name="Ma J."/>
        </authorList>
    </citation>
    <scope>NUCLEOTIDE SEQUENCE [LARGE SCALE GENOMIC DNA]</scope>
    <source>
        <strain evidence="2">JCM 31486</strain>
    </source>
</reference>
<comment type="caution">
    <text evidence="1">The sequence shown here is derived from an EMBL/GenBank/DDBJ whole genome shotgun (WGS) entry which is preliminary data.</text>
</comment>